<dbReference type="Proteomes" id="UP001597233">
    <property type="component" value="Unassembled WGS sequence"/>
</dbReference>
<sequence length="141" mass="16749">MGFVDLKGSDKQVDWAKNIREDVWNIVNIAIEEDPKWYMEREKWTEKRQKINEKSYKEVKGFLLDLDKNEKASDWINTFGWCCPNKKKRDADRSAYLIEMLNPVTNELKNHCRSVFTQSIPNLCEPILKKRTEICVEYTGE</sequence>
<name>A0ABW4RE55_9BACL</name>
<reference evidence="2" key="1">
    <citation type="journal article" date="2019" name="Int. J. Syst. Evol. Microbiol.">
        <title>The Global Catalogue of Microorganisms (GCM) 10K type strain sequencing project: providing services to taxonomists for standard genome sequencing and annotation.</title>
        <authorList>
            <consortium name="The Broad Institute Genomics Platform"/>
            <consortium name="The Broad Institute Genome Sequencing Center for Infectious Disease"/>
            <person name="Wu L."/>
            <person name="Ma J."/>
        </authorList>
    </citation>
    <scope>NUCLEOTIDE SEQUENCE [LARGE SCALE GENOMIC DNA]</scope>
    <source>
        <strain evidence="2">CCUG 54950</strain>
    </source>
</reference>
<evidence type="ECO:0000313" key="1">
    <source>
        <dbReference type="EMBL" id="MFD1884029.1"/>
    </source>
</evidence>
<keyword evidence="2" id="KW-1185">Reference proteome</keyword>
<gene>
    <name evidence="1" type="ORF">ACFSC9_00645</name>
</gene>
<accession>A0ABW4RE55</accession>
<protein>
    <submittedName>
        <fullName evidence="1">Uncharacterized protein</fullName>
    </submittedName>
</protein>
<evidence type="ECO:0000313" key="2">
    <source>
        <dbReference type="Proteomes" id="UP001597233"/>
    </source>
</evidence>
<comment type="caution">
    <text evidence="1">The sequence shown here is derived from an EMBL/GenBank/DDBJ whole genome shotgun (WGS) entry which is preliminary data.</text>
</comment>
<proteinExistence type="predicted"/>
<dbReference type="EMBL" id="JBHUEH010000003">
    <property type="protein sequence ID" value="MFD1884029.1"/>
    <property type="molecule type" value="Genomic_DNA"/>
</dbReference>
<dbReference type="RefSeq" id="WP_347327437.1">
    <property type="nucleotide sequence ID" value="NZ_JBCGUH010000030.1"/>
</dbReference>
<organism evidence="1 2">
    <name type="scientific">Paenibacillus wenxiniae</name>
    <dbReference type="NCBI Taxonomy" id="1636843"/>
    <lineage>
        <taxon>Bacteria</taxon>
        <taxon>Bacillati</taxon>
        <taxon>Bacillota</taxon>
        <taxon>Bacilli</taxon>
        <taxon>Bacillales</taxon>
        <taxon>Paenibacillaceae</taxon>
        <taxon>Paenibacillus</taxon>
    </lineage>
</organism>